<accession>A0AAE0Y2K4</accession>
<sequence>MMLFSSRPYMREAVGVFLEGRYGYNLQTTRWAWIWRKYFLFGLKFELVGNQRVFTVPYLQRRLSNIELQDVSGNY</sequence>
<dbReference type="AlphaFoldDB" id="A0AAE0Y2K4"/>
<reference evidence="1" key="1">
    <citation type="journal article" date="2023" name="G3 (Bethesda)">
        <title>A reference genome for the long-term kleptoplast-retaining sea slug Elysia crispata morphotype clarki.</title>
        <authorList>
            <person name="Eastman K.E."/>
            <person name="Pendleton A.L."/>
            <person name="Shaikh M.A."/>
            <person name="Suttiyut T."/>
            <person name="Ogas R."/>
            <person name="Tomko P."/>
            <person name="Gavelis G."/>
            <person name="Widhalm J.R."/>
            <person name="Wisecaver J.H."/>
        </authorList>
    </citation>
    <scope>NUCLEOTIDE SEQUENCE</scope>
    <source>
        <strain evidence="1">ECLA1</strain>
    </source>
</reference>
<keyword evidence="2" id="KW-1185">Reference proteome</keyword>
<evidence type="ECO:0000313" key="2">
    <source>
        <dbReference type="Proteomes" id="UP001283361"/>
    </source>
</evidence>
<dbReference type="EMBL" id="JAWDGP010007056">
    <property type="protein sequence ID" value="KAK3730787.1"/>
    <property type="molecule type" value="Genomic_DNA"/>
</dbReference>
<comment type="caution">
    <text evidence="1">The sequence shown here is derived from an EMBL/GenBank/DDBJ whole genome shotgun (WGS) entry which is preliminary data.</text>
</comment>
<dbReference type="Proteomes" id="UP001283361">
    <property type="component" value="Unassembled WGS sequence"/>
</dbReference>
<protein>
    <submittedName>
        <fullName evidence="1">Uncharacterized protein</fullName>
    </submittedName>
</protein>
<gene>
    <name evidence="1" type="ORF">RRG08_030627</name>
</gene>
<evidence type="ECO:0000313" key="1">
    <source>
        <dbReference type="EMBL" id="KAK3730787.1"/>
    </source>
</evidence>
<name>A0AAE0Y2K4_9GAST</name>
<proteinExistence type="predicted"/>
<organism evidence="1 2">
    <name type="scientific">Elysia crispata</name>
    <name type="common">lettuce slug</name>
    <dbReference type="NCBI Taxonomy" id="231223"/>
    <lineage>
        <taxon>Eukaryota</taxon>
        <taxon>Metazoa</taxon>
        <taxon>Spiralia</taxon>
        <taxon>Lophotrochozoa</taxon>
        <taxon>Mollusca</taxon>
        <taxon>Gastropoda</taxon>
        <taxon>Heterobranchia</taxon>
        <taxon>Euthyneura</taxon>
        <taxon>Panpulmonata</taxon>
        <taxon>Sacoglossa</taxon>
        <taxon>Placobranchoidea</taxon>
        <taxon>Plakobranchidae</taxon>
        <taxon>Elysia</taxon>
    </lineage>
</organism>